<protein>
    <submittedName>
        <fullName evidence="1">Uncharacterized protein</fullName>
    </submittedName>
</protein>
<keyword evidence="2" id="KW-1185">Reference proteome</keyword>
<sequence>MDSTSTSRRPHSRVLHNRLIPHKFISPHTPASAARGKAGPFLSKDAQLVHARPAEPERPLDIQGEETPFPWLEDWRCLYDLKTGTFSVPASFAEHNRTALKAPDPARK</sequence>
<dbReference type="RefSeq" id="WP_157790944.1">
    <property type="nucleotide sequence ID" value="NZ_CP126026.1"/>
</dbReference>
<reference evidence="1 2" key="1">
    <citation type="submission" date="2024-07" db="EMBL/GenBank/DDBJ databases">
        <title>Genomic Encyclopedia of Type Strains, Phase V (KMG-V): Genome sequencing to study the core and pangenomes of soil and plant-associated prokaryotes.</title>
        <authorList>
            <person name="Whitman W."/>
        </authorList>
    </citation>
    <scope>NUCLEOTIDE SEQUENCE [LARGE SCALE GENOMIC DNA]</scope>
    <source>
        <strain evidence="1 2">USDA 415</strain>
    </source>
</reference>
<accession>A0ABV4EZR6</accession>
<proteinExistence type="predicted"/>
<organism evidence="1 2">
    <name type="scientific">Bradyrhizobium elkanii</name>
    <dbReference type="NCBI Taxonomy" id="29448"/>
    <lineage>
        <taxon>Bacteria</taxon>
        <taxon>Pseudomonadati</taxon>
        <taxon>Pseudomonadota</taxon>
        <taxon>Alphaproteobacteria</taxon>
        <taxon>Hyphomicrobiales</taxon>
        <taxon>Nitrobacteraceae</taxon>
        <taxon>Bradyrhizobium</taxon>
    </lineage>
</organism>
<evidence type="ECO:0000313" key="1">
    <source>
        <dbReference type="EMBL" id="MEY9316664.1"/>
    </source>
</evidence>
<dbReference type="Proteomes" id="UP001565471">
    <property type="component" value="Unassembled WGS sequence"/>
</dbReference>
<name>A0ABV4EZR6_BRAEL</name>
<gene>
    <name evidence="1" type="ORF">ABIF29_003463</name>
</gene>
<comment type="caution">
    <text evidence="1">The sequence shown here is derived from an EMBL/GenBank/DDBJ whole genome shotgun (WGS) entry which is preliminary data.</text>
</comment>
<dbReference type="EMBL" id="JBGBZA010000002">
    <property type="protein sequence ID" value="MEY9316664.1"/>
    <property type="molecule type" value="Genomic_DNA"/>
</dbReference>
<evidence type="ECO:0000313" key="2">
    <source>
        <dbReference type="Proteomes" id="UP001565471"/>
    </source>
</evidence>